<protein>
    <submittedName>
        <fullName evidence="4">Similar to Saccharomyces cerevisiae YCR033W SNT1 Subunit of the Set3C deacetylase complex that interacts directly with the Set3C subunit, Sif2p</fullName>
    </submittedName>
</protein>
<feature type="compositionally biased region" description="Polar residues" evidence="1">
    <location>
        <begin position="135"/>
        <end position="161"/>
    </location>
</feature>
<evidence type="ECO:0000313" key="5">
    <source>
        <dbReference type="Proteomes" id="UP000644660"/>
    </source>
</evidence>
<dbReference type="GO" id="GO:0034967">
    <property type="term" value="C:Set3 complex"/>
    <property type="evidence" value="ECO:0007669"/>
    <property type="project" value="TreeGrafter"/>
</dbReference>
<accession>A0A8H2ZGG3</accession>
<dbReference type="PROSITE" id="PS50090">
    <property type="entry name" value="MYB_LIKE"/>
    <property type="match status" value="1"/>
</dbReference>
<feature type="compositionally biased region" description="Polar residues" evidence="1">
    <location>
        <begin position="1410"/>
        <end position="1424"/>
    </location>
</feature>
<reference evidence="4 5" key="1">
    <citation type="submission" date="2020-05" db="EMBL/GenBank/DDBJ databases">
        <authorList>
            <person name="Casaregola S."/>
            <person name="Devillers H."/>
            <person name="Grondin C."/>
        </authorList>
    </citation>
    <scope>NUCLEOTIDE SEQUENCE [LARGE SCALE GENOMIC DNA]</scope>
    <source>
        <strain evidence="4 5">CLIB 1767</strain>
    </source>
</reference>
<feature type="region of interest" description="Disordered" evidence="1">
    <location>
        <begin position="346"/>
        <end position="388"/>
    </location>
</feature>
<feature type="region of interest" description="Disordered" evidence="1">
    <location>
        <begin position="654"/>
        <end position="682"/>
    </location>
</feature>
<dbReference type="InterPro" id="IPR001005">
    <property type="entry name" value="SANT/Myb"/>
</dbReference>
<feature type="compositionally biased region" description="Low complexity" evidence="1">
    <location>
        <begin position="370"/>
        <end position="380"/>
    </location>
</feature>
<comment type="caution">
    <text evidence="4">The sequence shown here is derived from an EMBL/GenBank/DDBJ whole genome shotgun (WGS) entry which is preliminary data.</text>
</comment>
<dbReference type="CDD" id="cd00167">
    <property type="entry name" value="SANT"/>
    <property type="match status" value="2"/>
</dbReference>
<feature type="compositionally biased region" description="Low complexity" evidence="1">
    <location>
        <begin position="102"/>
        <end position="121"/>
    </location>
</feature>
<dbReference type="PANTHER" id="PTHR13992">
    <property type="entry name" value="NUCLEAR RECEPTOR CO-REPRESSOR RELATED NCOR"/>
    <property type="match status" value="1"/>
</dbReference>
<evidence type="ECO:0000313" key="4">
    <source>
        <dbReference type="EMBL" id="CAB4253294.1"/>
    </source>
</evidence>
<sequence>MAYPPPPRRLNDKKRYYYSNNPNRRHTGPYPHRPYTNSYSNNYPLPQTANEVPVTNNLKKSHSISNSSGNNTSPLSQSLLESHNTSMSKSNDVSRPSRYNQPSSRKASVSSTVASTSSVPSAPAPVPVTKPTTTMINNNNAVPSIPTTPSGNKHSNTSRYNSDSHETIHQSIPTQLSNQSHKPIPTGTSGDTATHNKSRYSATNSTSRYNPHTPNVTANAVTLQKSQSQQHINSQRNRPRSMDSLPFEKSYSAIVGHPTVPDKPSFPTTNSISTPTFFQRGNKWRSHLPHATSGTTVDSYSSSQYQNRRTNFWRGTPNKQSNYMIGNDPIISSTRFNSKSILSDEHFTDSSVKQQNDKEVNTVDHKKSSKLSPRSSLIHSVPQTTRETTTHISAGNKNFDLKRSRTNTPLSSVDDNDTEENISELGVTLPSAATNYQLKEQNVKNNDLWTVELKKEVTAEITSLEKDEEDIPSDIKLPEMENVILDKLEPTKNEIEKKDKVVLQSVYEYVSDPSMLKTDMKQLNIVDTSGPFKVQFPEQKSCIFPLNRVETKFWELKNRDRSYRISKQKYLLKRPIRTLKEFPFFKVNVERYKDVIRARLQSIGKSVDKYNRRHLLSLKNDYNGFKNLWERDCKSMEEVNTKVRKNELEFKQKQDEEKIEKDKEEKRLDDQNANSSRRRNRADFVDDTEMESVLLQIDPDYKHVQAAATIPELELDSVNRFAIKFKDVNNLSTDKDKWASRLLTDGIDNFSEHEHELFLEGYLSHPKKFGKISHHMGSLRTPEDCVLHYYRTKRKVDYKQLLLQKNKRRKSSAATKRRKKKEKVLDSAEPVIETEVVQDRTENMNVPEHESIETEENSDEEKGKIPKMEEVVVNVRTQPPVEGPRELPVEERDNKSVLNVENSAERSVEKDINKPVEELPEKHVKTPAVEVVEQSTDISSKPMVETTLQQASVVTENAEQKKIVPTTEKCIESTTIPNIDVATHPVEQEIIIPKKRVHDITLTREDTEPSYENIHQSEDINNRMIDTDNADENYDSDSMRKKHRIISDHKSSYWSVKESQAFPELLEKFGSQWSLISEKLATKSTTMVRNYYQRNAAQYGWKAIVEDTDLRRNAGSSDSVQQTQILIQSEQTPIIGVSNGMPLQQKPALGFFSNQTDRRIVSTESSNPQAFVALESNKDSFSNSSTPTATLPPPRLPSIQLSPNSGTTANPVGVPPRQALVSPTDQLTHNNVVTVHSNENNNTTNIVQKESGTRTSIADLMNVDNHRPHISSRTPTPPLKNIAAPIMLSTIAPLPQSHHHRRTDLGIRNFLNNPTSEESVSVIPTSNTRAIPQPTNISPLTTNNAQMGNSVVTSAPTLGNNNSHIVVQDMRNQYTKPESSQPRLSSISSLLNPVSNMQRRNLPPMVFSDSRGTAQRNQATSQPKLTVPDYNFANDPLAALAAVASAPETLASIVPQQNQNTSQTK</sequence>
<feature type="region of interest" description="Disordered" evidence="1">
    <location>
        <begin position="399"/>
        <end position="418"/>
    </location>
</feature>
<feature type="region of interest" description="Disordered" evidence="1">
    <location>
        <begin position="1"/>
        <end position="213"/>
    </location>
</feature>
<keyword evidence="5" id="KW-1185">Reference proteome</keyword>
<feature type="compositionally biased region" description="Basic and acidic residues" evidence="1">
    <location>
        <begin position="355"/>
        <end position="366"/>
    </location>
</feature>
<feature type="compositionally biased region" description="Polar residues" evidence="1">
    <location>
        <begin position="35"/>
        <end position="101"/>
    </location>
</feature>
<feature type="compositionally biased region" description="Basic and acidic residues" evidence="1">
    <location>
        <begin position="654"/>
        <end position="670"/>
    </location>
</feature>
<dbReference type="SMART" id="SM00717">
    <property type="entry name" value="SANT"/>
    <property type="match status" value="2"/>
</dbReference>
<feature type="region of interest" description="Disordered" evidence="1">
    <location>
        <begin position="807"/>
        <end position="826"/>
    </location>
</feature>
<dbReference type="GO" id="GO:0006357">
    <property type="term" value="P:regulation of transcription by RNA polymerase II"/>
    <property type="evidence" value="ECO:0007669"/>
    <property type="project" value="TreeGrafter"/>
</dbReference>
<dbReference type="PANTHER" id="PTHR13992:SF39">
    <property type="entry name" value="SMRTER, ISOFORM G"/>
    <property type="match status" value="1"/>
</dbReference>
<dbReference type="FunFam" id="1.10.10.60:FF:000431">
    <property type="entry name" value="Set3C deacetylase complex subunit"/>
    <property type="match status" value="1"/>
</dbReference>
<dbReference type="EMBL" id="CAEFZW010000002">
    <property type="protein sequence ID" value="CAB4253294.1"/>
    <property type="molecule type" value="Genomic_DNA"/>
</dbReference>
<feature type="compositionally biased region" description="Basic residues" evidence="1">
    <location>
        <begin position="807"/>
        <end position="822"/>
    </location>
</feature>
<dbReference type="Proteomes" id="UP000644660">
    <property type="component" value="Unassembled WGS sequence"/>
</dbReference>
<feature type="compositionally biased region" description="Polar residues" evidence="1">
    <location>
        <begin position="169"/>
        <end position="213"/>
    </location>
</feature>
<evidence type="ECO:0000259" key="3">
    <source>
        <dbReference type="PROSITE" id="PS51293"/>
    </source>
</evidence>
<dbReference type="PROSITE" id="PS51293">
    <property type="entry name" value="SANT"/>
    <property type="match status" value="1"/>
</dbReference>
<evidence type="ECO:0000259" key="2">
    <source>
        <dbReference type="PROSITE" id="PS50090"/>
    </source>
</evidence>
<dbReference type="Gene3D" id="1.10.10.60">
    <property type="entry name" value="Homeodomain-like"/>
    <property type="match status" value="2"/>
</dbReference>
<dbReference type="InterPro" id="IPR051571">
    <property type="entry name" value="N-CoR_corepressor"/>
</dbReference>
<dbReference type="InterPro" id="IPR009057">
    <property type="entry name" value="Homeodomain-like_sf"/>
</dbReference>
<dbReference type="Pfam" id="PF00249">
    <property type="entry name" value="Myb_DNA-binding"/>
    <property type="match status" value="2"/>
</dbReference>
<feature type="region of interest" description="Disordered" evidence="1">
    <location>
        <begin position="1407"/>
        <end position="1427"/>
    </location>
</feature>
<proteinExistence type="predicted"/>
<name>A0A8H2ZGG3_9SACH</name>
<feature type="domain" description="SANT" evidence="3">
    <location>
        <begin position="745"/>
        <end position="797"/>
    </location>
</feature>
<gene>
    <name evidence="4" type="ORF">KABA2_02S16126</name>
</gene>
<dbReference type="SUPFAM" id="SSF46689">
    <property type="entry name" value="Homeodomain-like"/>
    <property type="match status" value="2"/>
</dbReference>
<organism evidence="4 5">
    <name type="scientific">Maudiozyma barnettii</name>
    <dbReference type="NCBI Taxonomy" id="61262"/>
    <lineage>
        <taxon>Eukaryota</taxon>
        <taxon>Fungi</taxon>
        <taxon>Dikarya</taxon>
        <taxon>Ascomycota</taxon>
        <taxon>Saccharomycotina</taxon>
        <taxon>Saccharomycetes</taxon>
        <taxon>Saccharomycetales</taxon>
        <taxon>Saccharomycetaceae</taxon>
        <taxon>Maudiozyma</taxon>
    </lineage>
</organism>
<evidence type="ECO:0000256" key="1">
    <source>
        <dbReference type="SAM" id="MobiDB-lite"/>
    </source>
</evidence>
<dbReference type="GeneID" id="64856450"/>
<feature type="region of interest" description="Disordered" evidence="1">
    <location>
        <begin position="1176"/>
        <end position="1195"/>
    </location>
</feature>
<dbReference type="RefSeq" id="XP_041405332.1">
    <property type="nucleotide sequence ID" value="XM_041549398.1"/>
</dbReference>
<dbReference type="InterPro" id="IPR017884">
    <property type="entry name" value="SANT_dom"/>
</dbReference>
<feature type="region of interest" description="Disordered" evidence="1">
    <location>
        <begin position="1317"/>
        <end position="1343"/>
    </location>
</feature>
<feature type="domain" description="Myb-like" evidence="2">
    <location>
        <begin position="1046"/>
        <end position="1096"/>
    </location>
</feature>
<dbReference type="OrthoDB" id="10258692at2759"/>